<dbReference type="EMBL" id="JAGYWB010000007">
    <property type="protein sequence ID" value="KAI0515780.1"/>
    <property type="molecule type" value="Genomic_DNA"/>
</dbReference>
<dbReference type="InterPro" id="IPR036866">
    <property type="entry name" value="RibonucZ/Hydroxyglut_hydro"/>
</dbReference>
<keyword evidence="4" id="KW-0234">DNA repair</keyword>
<dbReference type="Proteomes" id="UP000829196">
    <property type="component" value="Unassembled WGS sequence"/>
</dbReference>
<feature type="domain" description="DNA repair metallo-beta-lactamase" evidence="6">
    <location>
        <begin position="19"/>
        <end position="56"/>
    </location>
</feature>
<dbReference type="Pfam" id="PF07522">
    <property type="entry name" value="DRMBL"/>
    <property type="match status" value="1"/>
</dbReference>
<reference evidence="7" key="1">
    <citation type="journal article" date="2022" name="Front. Genet.">
        <title>Chromosome-Scale Assembly of the Dendrobium nobile Genome Provides Insights Into the Molecular Mechanism of the Biosynthesis of the Medicinal Active Ingredient of Dendrobium.</title>
        <authorList>
            <person name="Xu Q."/>
            <person name="Niu S.-C."/>
            <person name="Li K.-L."/>
            <person name="Zheng P.-J."/>
            <person name="Zhang X.-J."/>
            <person name="Jia Y."/>
            <person name="Liu Y."/>
            <person name="Niu Y.-X."/>
            <person name="Yu L.-H."/>
            <person name="Chen D.-F."/>
            <person name="Zhang G.-Q."/>
        </authorList>
    </citation>
    <scope>NUCLEOTIDE SEQUENCE</scope>
    <source>
        <tissue evidence="7">Leaf</tissue>
    </source>
</reference>
<organism evidence="7 8">
    <name type="scientific">Dendrobium nobile</name>
    <name type="common">Orchid</name>
    <dbReference type="NCBI Taxonomy" id="94219"/>
    <lineage>
        <taxon>Eukaryota</taxon>
        <taxon>Viridiplantae</taxon>
        <taxon>Streptophyta</taxon>
        <taxon>Embryophyta</taxon>
        <taxon>Tracheophyta</taxon>
        <taxon>Spermatophyta</taxon>
        <taxon>Magnoliopsida</taxon>
        <taxon>Liliopsida</taxon>
        <taxon>Asparagales</taxon>
        <taxon>Orchidaceae</taxon>
        <taxon>Epidendroideae</taxon>
        <taxon>Malaxideae</taxon>
        <taxon>Dendrobiinae</taxon>
        <taxon>Dendrobium</taxon>
    </lineage>
</organism>
<dbReference type="GO" id="GO:0036297">
    <property type="term" value="P:interstrand cross-link repair"/>
    <property type="evidence" value="ECO:0007669"/>
    <property type="project" value="TreeGrafter"/>
</dbReference>
<protein>
    <recommendedName>
        <fullName evidence="6">DNA repair metallo-beta-lactamase domain-containing protein</fullName>
    </recommendedName>
</protein>
<keyword evidence="5" id="KW-0539">Nucleus</keyword>
<sequence length="283" mass="32004">MTEEATKRRRIGAICGRIRGISVRGVPYSEHSSFTELREFVKFLKPEKIIPTVNAGNAANRARMQSYFKEWLKVPSSLPVGLKRSFAVVARLKKSFAVAVGLKRSFAVVIGLKKSFIVTVGLSHLVRPGRSWDKNTVELGIRKLNTKPNESLYDLKPEELAPVLTLSIEFSFKEFEDPFLKSSSLHLYVEPVYDAYDNDMFDGVLDLEQPAYDNYDKSKTNVRSELFAHNVSKVIEKVEVVPPKAMEVKVYVDDILVTSNNSKIIADTFINIFSFAAWVCFPQ</sequence>
<evidence type="ECO:0000313" key="8">
    <source>
        <dbReference type="Proteomes" id="UP000829196"/>
    </source>
</evidence>
<proteinExistence type="inferred from homology"/>
<dbReference type="InterPro" id="IPR011084">
    <property type="entry name" value="DRMBL"/>
</dbReference>
<dbReference type="AlphaFoldDB" id="A0A8T3BPZ8"/>
<gene>
    <name evidence="7" type="ORF">KFK09_008447</name>
</gene>
<comment type="caution">
    <text evidence="7">The sequence shown here is derived from an EMBL/GenBank/DDBJ whole genome shotgun (WGS) entry which is preliminary data.</text>
</comment>
<evidence type="ECO:0000259" key="6">
    <source>
        <dbReference type="Pfam" id="PF07522"/>
    </source>
</evidence>
<evidence type="ECO:0000256" key="3">
    <source>
        <dbReference type="ARBA" id="ARBA00022763"/>
    </source>
</evidence>
<evidence type="ECO:0000313" key="7">
    <source>
        <dbReference type="EMBL" id="KAI0515780.1"/>
    </source>
</evidence>
<dbReference type="OrthoDB" id="262529at2759"/>
<dbReference type="GO" id="GO:0035312">
    <property type="term" value="F:5'-3' DNA exonuclease activity"/>
    <property type="evidence" value="ECO:0007669"/>
    <property type="project" value="TreeGrafter"/>
</dbReference>
<dbReference type="SMR" id="A0A8T3BPZ8"/>
<dbReference type="GO" id="GO:0005634">
    <property type="term" value="C:nucleus"/>
    <property type="evidence" value="ECO:0007669"/>
    <property type="project" value="UniProtKB-SubCell"/>
</dbReference>
<evidence type="ECO:0000256" key="2">
    <source>
        <dbReference type="ARBA" id="ARBA00010304"/>
    </source>
</evidence>
<dbReference type="Gene3D" id="3.60.15.10">
    <property type="entry name" value="Ribonuclease Z/Hydroxyacylglutathione hydrolase-like"/>
    <property type="match status" value="1"/>
</dbReference>
<evidence type="ECO:0000256" key="1">
    <source>
        <dbReference type="ARBA" id="ARBA00004123"/>
    </source>
</evidence>
<dbReference type="Gene3D" id="3.40.50.12650">
    <property type="match status" value="1"/>
</dbReference>
<evidence type="ECO:0000256" key="5">
    <source>
        <dbReference type="ARBA" id="ARBA00023242"/>
    </source>
</evidence>
<dbReference type="PANTHER" id="PTHR23240:SF36">
    <property type="entry name" value="DNA CROSS-LINK REPAIR PROTEIN SNM1"/>
    <property type="match status" value="1"/>
</dbReference>
<keyword evidence="3" id="KW-0227">DNA damage</keyword>
<evidence type="ECO:0000256" key="4">
    <source>
        <dbReference type="ARBA" id="ARBA00023204"/>
    </source>
</evidence>
<accession>A0A8T3BPZ8</accession>
<name>A0A8T3BPZ8_DENNO</name>
<comment type="subcellular location">
    <subcellularLocation>
        <location evidence="1">Nucleus</location>
    </subcellularLocation>
</comment>
<keyword evidence="8" id="KW-1185">Reference proteome</keyword>
<dbReference type="GO" id="GO:0006303">
    <property type="term" value="P:double-strand break repair via nonhomologous end joining"/>
    <property type="evidence" value="ECO:0007669"/>
    <property type="project" value="TreeGrafter"/>
</dbReference>
<comment type="similarity">
    <text evidence="2">Belongs to the DNA repair metallo-beta-lactamase (DRMBL) family.</text>
</comment>
<dbReference type="GO" id="GO:0003684">
    <property type="term" value="F:damaged DNA binding"/>
    <property type="evidence" value="ECO:0007669"/>
    <property type="project" value="TreeGrafter"/>
</dbReference>
<dbReference type="PANTHER" id="PTHR23240">
    <property type="entry name" value="DNA CROSS-LINK REPAIR PROTEIN PSO2/SNM1-RELATED"/>
    <property type="match status" value="1"/>
</dbReference>